<keyword evidence="2" id="KW-1185">Reference proteome</keyword>
<sequence>MFSSSSRTDNHRDQGGLVKVAGEPQVITLVLQAIPLTDIAAAAMNCLET</sequence>
<dbReference type="STRING" id="1121416.SAMN02745220_04771"/>
<evidence type="ECO:0000313" key="2">
    <source>
        <dbReference type="Proteomes" id="UP000184603"/>
    </source>
</evidence>
<dbReference type="Proteomes" id="UP000184603">
    <property type="component" value="Unassembled WGS sequence"/>
</dbReference>
<evidence type="ECO:0000313" key="1">
    <source>
        <dbReference type="EMBL" id="SHO52799.1"/>
    </source>
</evidence>
<proteinExistence type="predicted"/>
<accession>A0A1M7YJJ6</accession>
<reference evidence="1 2" key="1">
    <citation type="submission" date="2016-12" db="EMBL/GenBank/DDBJ databases">
        <authorList>
            <person name="Song W.-J."/>
            <person name="Kurnit D.M."/>
        </authorList>
    </citation>
    <scope>NUCLEOTIDE SEQUENCE [LARGE SCALE GENOMIC DNA]</scope>
    <source>
        <strain evidence="1 2">DSM 18488</strain>
    </source>
</reference>
<organism evidence="1 2">
    <name type="scientific">Desulfopila aestuarii DSM 18488</name>
    <dbReference type="NCBI Taxonomy" id="1121416"/>
    <lineage>
        <taxon>Bacteria</taxon>
        <taxon>Pseudomonadati</taxon>
        <taxon>Thermodesulfobacteriota</taxon>
        <taxon>Desulfobulbia</taxon>
        <taxon>Desulfobulbales</taxon>
        <taxon>Desulfocapsaceae</taxon>
        <taxon>Desulfopila</taxon>
    </lineage>
</organism>
<dbReference type="AlphaFoldDB" id="A0A1M7YJJ6"/>
<dbReference type="RefSeq" id="WP_159441366.1">
    <property type="nucleotide sequence ID" value="NZ_FRFE01000041.1"/>
</dbReference>
<dbReference type="EMBL" id="FRFE01000041">
    <property type="protein sequence ID" value="SHO52799.1"/>
    <property type="molecule type" value="Genomic_DNA"/>
</dbReference>
<gene>
    <name evidence="1" type="ORF">SAMN02745220_04771</name>
</gene>
<protein>
    <submittedName>
        <fullName evidence="1">Uncharacterized protein</fullName>
    </submittedName>
</protein>
<name>A0A1M7YJJ6_9BACT</name>